<dbReference type="AlphaFoldDB" id="K5B7Z5"/>
<organism evidence="2 3">
    <name type="scientific">Mycolicibacterium hassiacum (strain DSM 44199 / CIP 105218 / JCM 12690 / 3849)</name>
    <name type="common">Mycobacterium hassiacum</name>
    <dbReference type="NCBI Taxonomy" id="1122247"/>
    <lineage>
        <taxon>Bacteria</taxon>
        <taxon>Bacillati</taxon>
        <taxon>Actinomycetota</taxon>
        <taxon>Actinomycetes</taxon>
        <taxon>Mycobacteriales</taxon>
        <taxon>Mycobacteriaceae</taxon>
        <taxon>Mycolicibacterium</taxon>
    </lineage>
</organism>
<comment type="caution">
    <text evidence="2">The sequence shown here is derived from an EMBL/GenBank/DDBJ whole genome shotgun (WGS) entry which is preliminary data.</text>
</comment>
<reference evidence="2 3" key="1">
    <citation type="journal article" date="2012" name="J. Bacteriol.">
        <title>Genome sequence of Mycobacterium hassiacum DSM 44199, a rare source of heat-stable mycobacterial proteins.</title>
        <authorList>
            <person name="Tiago I."/>
            <person name="Maranha A."/>
            <person name="Mendes V."/>
            <person name="Alarico S."/>
            <person name="Moynihan P.J."/>
            <person name="Clarke A.J."/>
            <person name="Macedo-Ribeiro S."/>
            <person name="Pereira P.J."/>
            <person name="Empadinhas N."/>
        </authorList>
    </citation>
    <scope>NUCLEOTIDE SEQUENCE [LARGE SCALE GENOMIC DNA]</scope>
    <source>
        <strain evidence="3">DSM 44199 / CIP 105218 / JCM 12690 / 3849</strain>
    </source>
</reference>
<feature type="region of interest" description="Disordered" evidence="1">
    <location>
        <begin position="94"/>
        <end position="118"/>
    </location>
</feature>
<feature type="non-terminal residue" evidence="2">
    <location>
        <position position="196"/>
    </location>
</feature>
<gene>
    <name evidence="2" type="ORF">C731_3248</name>
</gene>
<dbReference type="eggNOG" id="ENOG5031PWS">
    <property type="taxonomic scope" value="Bacteria"/>
</dbReference>
<accession>K5B7Z5</accession>
<dbReference type="Pfam" id="PF10824">
    <property type="entry name" value="T7SS_ESX_EspC"/>
    <property type="match status" value="1"/>
</dbReference>
<sequence>MNLLGGRHEVISDALARLTGAVADAVGVQNTHGPIADAVHRALSSVLGSRDTTIQKTAASSSTISELLRKAAELYEKGDVEGAQRLRAAAATLAGDHGGEPRGPGGAPAAGTPAAGTAAPAAPAADVAGQVAGQVGQLGAQVGQLGNQLGSSMAGLSQGLQQLPQQIMQGVQQATQAAQAGRMQQMQERMLRERPQ</sequence>
<dbReference type="Proteomes" id="UP000006265">
    <property type="component" value="Unassembled WGS sequence"/>
</dbReference>
<evidence type="ECO:0008006" key="4">
    <source>
        <dbReference type="Google" id="ProtNLM"/>
    </source>
</evidence>
<protein>
    <recommendedName>
        <fullName evidence="4">ESX-1 secretion-associated protein</fullName>
    </recommendedName>
</protein>
<evidence type="ECO:0000313" key="2">
    <source>
        <dbReference type="EMBL" id="EKF22808.1"/>
    </source>
</evidence>
<feature type="compositionally biased region" description="Low complexity" evidence="1">
    <location>
        <begin position="109"/>
        <end position="118"/>
    </location>
</feature>
<evidence type="ECO:0000313" key="3">
    <source>
        <dbReference type="Proteomes" id="UP000006265"/>
    </source>
</evidence>
<name>K5B7Z5_MYCHD</name>
<dbReference type="EMBL" id="AMRA01000093">
    <property type="protein sequence ID" value="EKF22808.1"/>
    <property type="molecule type" value="Genomic_DNA"/>
</dbReference>
<dbReference type="STRING" id="1122247.GCA_000379865_00489"/>
<keyword evidence="3" id="KW-1185">Reference proteome</keyword>
<dbReference type="InterPro" id="IPR022536">
    <property type="entry name" value="EspC"/>
</dbReference>
<dbReference type="GO" id="GO:0009306">
    <property type="term" value="P:protein secretion"/>
    <property type="evidence" value="ECO:0007669"/>
    <property type="project" value="InterPro"/>
</dbReference>
<evidence type="ECO:0000256" key="1">
    <source>
        <dbReference type="SAM" id="MobiDB-lite"/>
    </source>
</evidence>
<proteinExistence type="predicted"/>